<evidence type="ECO:0000313" key="3">
    <source>
        <dbReference type="Proteomes" id="UP000275846"/>
    </source>
</evidence>
<gene>
    <name evidence="2" type="ORF">SSLN_LOCUS10823</name>
</gene>
<feature type="region of interest" description="Disordered" evidence="1">
    <location>
        <begin position="112"/>
        <end position="145"/>
    </location>
</feature>
<dbReference type="OrthoDB" id="6270532at2759"/>
<reference evidence="2 3" key="2">
    <citation type="submission" date="2018-11" db="EMBL/GenBank/DDBJ databases">
        <authorList>
            <consortium name="Pathogen Informatics"/>
        </authorList>
    </citation>
    <scope>NUCLEOTIDE SEQUENCE [LARGE SCALE GENOMIC DNA]</scope>
    <source>
        <strain evidence="2 3">NST_G2</strain>
    </source>
</reference>
<name>A0A183T2X5_SCHSO</name>
<dbReference type="EMBL" id="UYSU01036114">
    <property type="protein sequence ID" value="VDL97208.1"/>
    <property type="molecule type" value="Genomic_DNA"/>
</dbReference>
<reference evidence="4" key="1">
    <citation type="submission" date="2016-06" db="UniProtKB">
        <authorList>
            <consortium name="WormBaseParasite"/>
        </authorList>
    </citation>
    <scope>IDENTIFICATION</scope>
</reference>
<sequence length="258" mass="27134">MTDADEDNVIDTTKLDLHEESTFVANPLATGGCGFEEHGSMQSREIEKEGLEFGQPIYSDEQPNFRIPLTLALTPITEVSEFSVHSSFADPETAATVHSGSNTSGYPSATRADDMVSGGCSPTVSGPAAIPPLPPGFQSIQMPPLPSPLPSALPLSSVSSKSSSLNEFLRLEEAASASSSNSNLIATEERQLLEGQQDLSLDDMAFGMEDYSSSLVTSGSIDPLSLARLHSDEAVSELACSVPSLSAAPSIPDQRKNS</sequence>
<dbReference type="WBParaSite" id="SSLN_0001124401-mRNA-1">
    <property type="protein sequence ID" value="SSLN_0001124401-mRNA-1"/>
    <property type="gene ID" value="SSLN_0001124401"/>
</dbReference>
<dbReference type="AlphaFoldDB" id="A0A183T2X5"/>
<dbReference type="Proteomes" id="UP000275846">
    <property type="component" value="Unassembled WGS sequence"/>
</dbReference>
<keyword evidence="3" id="KW-1185">Reference proteome</keyword>
<proteinExistence type="predicted"/>
<evidence type="ECO:0000256" key="1">
    <source>
        <dbReference type="SAM" id="MobiDB-lite"/>
    </source>
</evidence>
<evidence type="ECO:0000313" key="4">
    <source>
        <dbReference type="WBParaSite" id="SSLN_0001124401-mRNA-1"/>
    </source>
</evidence>
<accession>A0A183T2X5</accession>
<protein>
    <submittedName>
        <fullName evidence="4">Zinc finger, FYVE domain containing 16</fullName>
    </submittedName>
</protein>
<organism evidence="4">
    <name type="scientific">Schistocephalus solidus</name>
    <name type="common">Tapeworm</name>
    <dbReference type="NCBI Taxonomy" id="70667"/>
    <lineage>
        <taxon>Eukaryota</taxon>
        <taxon>Metazoa</taxon>
        <taxon>Spiralia</taxon>
        <taxon>Lophotrochozoa</taxon>
        <taxon>Platyhelminthes</taxon>
        <taxon>Cestoda</taxon>
        <taxon>Eucestoda</taxon>
        <taxon>Diphyllobothriidea</taxon>
        <taxon>Diphyllobothriidae</taxon>
        <taxon>Schistocephalus</taxon>
    </lineage>
</organism>
<evidence type="ECO:0000313" key="2">
    <source>
        <dbReference type="EMBL" id="VDL97208.1"/>
    </source>
</evidence>